<dbReference type="GO" id="GO:0043161">
    <property type="term" value="P:proteasome-mediated ubiquitin-dependent protein catabolic process"/>
    <property type="evidence" value="ECO:0007669"/>
    <property type="project" value="TreeGrafter"/>
</dbReference>
<organism evidence="19 20">
    <name type="scientific">Ascodesmis nigricans</name>
    <dbReference type="NCBI Taxonomy" id="341454"/>
    <lineage>
        <taxon>Eukaryota</taxon>
        <taxon>Fungi</taxon>
        <taxon>Dikarya</taxon>
        <taxon>Ascomycota</taxon>
        <taxon>Pezizomycotina</taxon>
        <taxon>Pezizomycetes</taxon>
        <taxon>Pezizales</taxon>
        <taxon>Ascodesmidaceae</taxon>
        <taxon>Ascodesmis</taxon>
    </lineage>
</organism>
<evidence type="ECO:0000256" key="3">
    <source>
        <dbReference type="ARBA" id="ARBA00004906"/>
    </source>
</evidence>
<dbReference type="UniPathway" id="UPA00143"/>
<keyword evidence="8" id="KW-0479">Metal-binding</keyword>
<accession>A0A4S2MTT1</accession>
<evidence type="ECO:0000256" key="10">
    <source>
        <dbReference type="ARBA" id="ARBA00022786"/>
    </source>
</evidence>
<dbReference type="InterPro" id="IPR001841">
    <property type="entry name" value="Znf_RING"/>
</dbReference>
<name>A0A4S2MTT1_9PEZI</name>
<feature type="compositionally biased region" description="Basic and acidic residues" evidence="16">
    <location>
        <begin position="932"/>
        <end position="956"/>
    </location>
</feature>
<feature type="compositionally biased region" description="Low complexity" evidence="16">
    <location>
        <begin position="555"/>
        <end position="569"/>
    </location>
</feature>
<feature type="compositionally biased region" description="Polar residues" evidence="16">
    <location>
        <begin position="919"/>
        <end position="931"/>
    </location>
</feature>
<feature type="region of interest" description="Disordered" evidence="16">
    <location>
        <begin position="463"/>
        <end position="508"/>
    </location>
</feature>
<keyword evidence="13 17" id="KW-1133">Transmembrane helix</keyword>
<dbReference type="Pfam" id="PF25563">
    <property type="entry name" value="TPR_SYVN1_N"/>
    <property type="match status" value="1"/>
</dbReference>
<feature type="compositionally biased region" description="Low complexity" evidence="16">
    <location>
        <begin position="463"/>
        <end position="506"/>
    </location>
</feature>
<feature type="compositionally biased region" description="Basic and acidic residues" evidence="16">
    <location>
        <begin position="1067"/>
        <end position="1080"/>
    </location>
</feature>
<feature type="transmembrane region" description="Helical" evidence="17">
    <location>
        <begin position="36"/>
        <end position="60"/>
    </location>
</feature>
<comment type="similarity">
    <text evidence="4">Belongs to the HRD1 family.</text>
</comment>
<keyword evidence="14 17" id="KW-0472">Membrane</keyword>
<keyword evidence="6" id="KW-0808">Transferase</keyword>
<feature type="compositionally biased region" description="Low complexity" evidence="16">
    <location>
        <begin position="1038"/>
        <end position="1065"/>
    </location>
</feature>
<dbReference type="GO" id="GO:0061630">
    <property type="term" value="F:ubiquitin protein ligase activity"/>
    <property type="evidence" value="ECO:0007669"/>
    <property type="project" value="UniProtKB-EC"/>
</dbReference>
<dbReference type="SUPFAM" id="SSF57850">
    <property type="entry name" value="RING/U-box"/>
    <property type="match status" value="1"/>
</dbReference>
<evidence type="ECO:0000256" key="1">
    <source>
        <dbReference type="ARBA" id="ARBA00000900"/>
    </source>
</evidence>
<dbReference type="InterPro" id="IPR024766">
    <property type="entry name" value="Znf_RING_H2"/>
</dbReference>
<evidence type="ECO:0000256" key="11">
    <source>
        <dbReference type="ARBA" id="ARBA00022824"/>
    </source>
</evidence>
<dbReference type="EC" id="2.3.2.27" evidence="5"/>
<dbReference type="InterPro" id="IPR050731">
    <property type="entry name" value="HRD1_E3_ubiq-ligases"/>
</dbReference>
<feature type="transmembrane region" description="Helical" evidence="17">
    <location>
        <begin position="172"/>
        <end position="195"/>
    </location>
</feature>
<feature type="compositionally biased region" description="Polar residues" evidence="16">
    <location>
        <begin position="570"/>
        <end position="588"/>
    </location>
</feature>
<dbReference type="InterPro" id="IPR058051">
    <property type="entry name" value="Znf_RING_synoviolin"/>
</dbReference>
<keyword evidence="12" id="KW-0862">Zinc</keyword>
<dbReference type="CDD" id="cd16479">
    <property type="entry name" value="RING-H2_synoviolin"/>
    <property type="match status" value="1"/>
</dbReference>
<feature type="compositionally biased region" description="Gly residues" evidence="16">
    <location>
        <begin position="978"/>
        <end position="998"/>
    </location>
</feature>
<keyword evidence="9 15" id="KW-0863">Zinc-finger</keyword>
<evidence type="ECO:0000256" key="17">
    <source>
        <dbReference type="SAM" id="Phobius"/>
    </source>
</evidence>
<feature type="region of interest" description="Disordered" evidence="16">
    <location>
        <begin position="555"/>
        <end position="588"/>
    </location>
</feature>
<evidence type="ECO:0000256" key="5">
    <source>
        <dbReference type="ARBA" id="ARBA00012483"/>
    </source>
</evidence>
<dbReference type="InterPro" id="IPR057992">
    <property type="entry name" value="TPR_SYVN1_N"/>
</dbReference>
<feature type="region of interest" description="Disordered" evidence="16">
    <location>
        <begin position="978"/>
        <end position="1080"/>
    </location>
</feature>
<evidence type="ECO:0000256" key="7">
    <source>
        <dbReference type="ARBA" id="ARBA00022692"/>
    </source>
</evidence>
<dbReference type="GO" id="GO:0016567">
    <property type="term" value="P:protein ubiquitination"/>
    <property type="evidence" value="ECO:0007669"/>
    <property type="project" value="UniProtKB-UniPathway"/>
</dbReference>
<comment type="subcellular location">
    <subcellularLocation>
        <location evidence="2">Endoplasmic reticulum membrane</location>
        <topology evidence="2">Multi-pass membrane protein</topology>
    </subcellularLocation>
</comment>
<dbReference type="PANTHER" id="PTHR22763:SF184">
    <property type="entry name" value="E3 UBIQUITIN-PROTEIN LIGASE SYNOVIOLIN"/>
    <property type="match status" value="1"/>
</dbReference>
<dbReference type="PROSITE" id="PS50089">
    <property type="entry name" value="ZF_RING_2"/>
    <property type="match status" value="1"/>
</dbReference>
<evidence type="ECO:0000256" key="15">
    <source>
        <dbReference type="PROSITE-ProRule" id="PRU00175"/>
    </source>
</evidence>
<evidence type="ECO:0000256" key="8">
    <source>
        <dbReference type="ARBA" id="ARBA00022723"/>
    </source>
</evidence>
<feature type="domain" description="RING-type" evidence="18">
    <location>
        <begin position="352"/>
        <end position="407"/>
    </location>
</feature>
<feature type="compositionally biased region" description="Low complexity" evidence="16">
    <location>
        <begin position="859"/>
        <end position="871"/>
    </location>
</feature>
<keyword evidence="10" id="KW-0833">Ubl conjugation pathway</keyword>
<evidence type="ECO:0000256" key="16">
    <source>
        <dbReference type="SAM" id="MobiDB-lite"/>
    </source>
</evidence>
<feature type="transmembrane region" description="Helical" evidence="17">
    <location>
        <begin position="139"/>
        <end position="160"/>
    </location>
</feature>
<sequence>MRLAAYGAASTAVAVGVILSAFNQRANFYSACVYLAQSNACLMVLTNMMILIAIVIGHGLQRLFYGPLRAMEIEQIYEKAWYAVTETCLAMTIFRDEFDVRFIIMFGVLLFMKCFSWIGGGRVEFMEQQPPERPVLFHIRLASSLVLLCLSCGGMVWHAITAVMDRGKPNMMVMFAFEFAILLITCMGILARYVLSLVEKYVVFRETLRRKEARRIERAAQLQRAETQRIENERRRSAGEEEISVEEVEEEDDDDDDDDDDLDVGGWEEKGTWVFYAELTTDFFKLLTYTSFFWIVLKWYGLPLHIIRDVYLTLRSFITRIRDFIRYRRATAHMNSRYPDATPEEVEREGVCIICREDMQPWVERPAPGARAPDQRHRVKKLPCGHVLHFACLRSWLERQQRCPTCRRPVLEEPTAANGDLRNVAPQGNGMAFQAQFGIGPLGFDIGIGGPAIVPNLLDRVQQAQQNQRNQQAQHDQAPQQGEQQPQAQPHGGVQVQQPHVAPQAPDHGVAQFNQRGQALGQLQQELAATRQALNDGVVLNRILRALQQHNLGLPAQTATNNNDPTAPTSEQTNAAGTSTEQPHSQSNSATLNAIPLYTSPQPLPSPQSSYPLPAGFSIPPGWTLVPLSGGIQPPSHPSEQSSLNARRNQRSYRSLIHDYHALRTPAATSQADPFSTYRPEQRSSYLDFSTATPITTDTLTSLSLLTPEQRSRLHPISQPAIQLATNLALSHRRTNWTIVNLILAGLPTEIRREVLLAWPEQWQSRLVERLTDTPGQDALETAILAVAEHVRSLPLHEQAIAVVGFPPEFRSAVVSLVEHEDALREEVDRILAEEGLGEGVDWAPQLAPGVWPREGESETQPETSSSSTQPQPEPEPKPQPQSQPETETETKTEPSLSATTTIAPAIPPLSPESRLSLFGTNSIFSQTAQDTARETLDREQREEEGRRREERERERRIGGLVGGLVGGILGGGGGGGGMFGPGGYSGSGSRLGGGYGNAGADTTGGYEDGEGEESLLTEVRTQRTGDGEEGVVSGEMTTQGDTSTTTTTATPDAAADADANPAPTRGKSEKAKGKEIARE</sequence>
<feature type="compositionally biased region" description="Acidic residues" evidence="16">
    <location>
        <begin position="240"/>
        <end position="261"/>
    </location>
</feature>
<dbReference type="GO" id="GO:0036503">
    <property type="term" value="P:ERAD pathway"/>
    <property type="evidence" value="ECO:0007669"/>
    <property type="project" value="TreeGrafter"/>
</dbReference>
<feature type="compositionally biased region" description="Pro residues" evidence="16">
    <location>
        <begin position="872"/>
        <end position="882"/>
    </location>
</feature>
<dbReference type="SMART" id="SM00184">
    <property type="entry name" value="RING"/>
    <property type="match status" value="1"/>
</dbReference>
<gene>
    <name evidence="19" type="ORF">EX30DRAFT_396755</name>
</gene>
<evidence type="ECO:0000313" key="19">
    <source>
        <dbReference type="EMBL" id="TGZ79949.1"/>
    </source>
</evidence>
<reference evidence="19 20" key="1">
    <citation type="submission" date="2019-04" db="EMBL/GenBank/DDBJ databases">
        <title>Comparative genomics and transcriptomics to analyze fruiting body development in filamentous ascomycetes.</title>
        <authorList>
            <consortium name="DOE Joint Genome Institute"/>
            <person name="Lutkenhaus R."/>
            <person name="Traeger S."/>
            <person name="Breuer J."/>
            <person name="Kuo A."/>
            <person name="Lipzen A."/>
            <person name="Pangilinan J."/>
            <person name="Dilworth D."/>
            <person name="Sandor L."/>
            <person name="Poggeler S."/>
            <person name="Barry K."/>
            <person name="Grigoriev I.V."/>
            <person name="Nowrousian M."/>
        </authorList>
    </citation>
    <scope>NUCLEOTIDE SEQUENCE [LARGE SCALE GENOMIC DNA]</scope>
    <source>
        <strain evidence="19 20">CBS 389.68</strain>
    </source>
</reference>
<feature type="compositionally biased region" description="Polar residues" evidence="16">
    <location>
        <begin position="638"/>
        <end position="647"/>
    </location>
</feature>
<dbReference type="Gene3D" id="3.30.40.10">
    <property type="entry name" value="Zinc/RING finger domain, C3HC4 (zinc finger)"/>
    <property type="match status" value="1"/>
</dbReference>
<evidence type="ECO:0000256" key="14">
    <source>
        <dbReference type="ARBA" id="ARBA00023136"/>
    </source>
</evidence>
<evidence type="ECO:0000256" key="13">
    <source>
        <dbReference type="ARBA" id="ARBA00022989"/>
    </source>
</evidence>
<keyword evidence="20" id="KW-1185">Reference proteome</keyword>
<dbReference type="InParanoid" id="A0A4S2MTT1"/>
<dbReference type="PANTHER" id="PTHR22763">
    <property type="entry name" value="RING ZINC FINGER PROTEIN"/>
    <property type="match status" value="1"/>
</dbReference>
<dbReference type="OrthoDB" id="7759664at2759"/>
<dbReference type="EMBL" id="ML220128">
    <property type="protein sequence ID" value="TGZ79949.1"/>
    <property type="molecule type" value="Genomic_DNA"/>
</dbReference>
<dbReference type="GO" id="GO:0005789">
    <property type="term" value="C:endoplasmic reticulum membrane"/>
    <property type="evidence" value="ECO:0007669"/>
    <property type="project" value="UniProtKB-SubCell"/>
</dbReference>
<keyword evidence="7 17" id="KW-0812">Transmembrane</keyword>
<keyword evidence="11" id="KW-0256">Endoplasmic reticulum</keyword>
<evidence type="ECO:0000256" key="12">
    <source>
        <dbReference type="ARBA" id="ARBA00022833"/>
    </source>
</evidence>
<dbReference type="STRING" id="341454.A0A4S2MTT1"/>
<evidence type="ECO:0000256" key="9">
    <source>
        <dbReference type="ARBA" id="ARBA00022771"/>
    </source>
</evidence>
<evidence type="ECO:0000259" key="18">
    <source>
        <dbReference type="PROSITE" id="PS50089"/>
    </source>
</evidence>
<dbReference type="GO" id="GO:0008270">
    <property type="term" value="F:zinc ion binding"/>
    <property type="evidence" value="ECO:0007669"/>
    <property type="project" value="UniProtKB-KW"/>
</dbReference>
<evidence type="ECO:0000256" key="2">
    <source>
        <dbReference type="ARBA" id="ARBA00004477"/>
    </source>
</evidence>
<evidence type="ECO:0000256" key="6">
    <source>
        <dbReference type="ARBA" id="ARBA00022679"/>
    </source>
</evidence>
<evidence type="ECO:0000313" key="20">
    <source>
        <dbReference type="Proteomes" id="UP000298138"/>
    </source>
</evidence>
<dbReference type="AlphaFoldDB" id="A0A4S2MTT1"/>
<proteinExistence type="inferred from homology"/>
<feature type="compositionally biased region" description="Basic and acidic residues" evidence="16">
    <location>
        <begin position="230"/>
        <end position="239"/>
    </location>
</feature>
<evidence type="ECO:0000256" key="4">
    <source>
        <dbReference type="ARBA" id="ARBA00010089"/>
    </source>
</evidence>
<comment type="pathway">
    <text evidence="3">Protein modification; protein ubiquitination.</text>
</comment>
<feature type="region of interest" description="Disordered" evidence="16">
    <location>
        <begin position="629"/>
        <end position="648"/>
    </location>
</feature>
<comment type="catalytic activity">
    <reaction evidence="1">
        <text>S-ubiquitinyl-[E2 ubiquitin-conjugating enzyme]-L-cysteine + [acceptor protein]-L-lysine = [E2 ubiquitin-conjugating enzyme]-L-cysteine + N(6)-ubiquitinyl-[acceptor protein]-L-lysine.</text>
        <dbReference type="EC" id="2.3.2.27"/>
    </reaction>
</comment>
<feature type="region of interest" description="Disordered" evidence="16">
    <location>
        <begin position="230"/>
        <end position="261"/>
    </location>
</feature>
<dbReference type="Pfam" id="PF12678">
    <property type="entry name" value="zf-rbx1"/>
    <property type="match status" value="1"/>
</dbReference>
<dbReference type="InterPro" id="IPR013083">
    <property type="entry name" value="Znf_RING/FYVE/PHD"/>
</dbReference>
<protein>
    <recommendedName>
        <fullName evidence="5">RING-type E3 ubiquitin transferase</fullName>
        <ecNumber evidence="5">2.3.2.27</ecNumber>
    </recommendedName>
</protein>
<dbReference type="Proteomes" id="UP000298138">
    <property type="component" value="Unassembled WGS sequence"/>
</dbReference>
<feature type="transmembrane region" description="Helical" evidence="17">
    <location>
        <begin position="100"/>
        <end position="119"/>
    </location>
</feature>
<feature type="region of interest" description="Disordered" evidence="16">
    <location>
        <begin position="842"/>
        <end position="956"/>
    </location>
</feature>